<dbReference type="Gene3D" id="3.90.1200.10">
    <property type="match status" value="1"/>
</dbReference>
<proteinExistence type="predicted"/>
<dbReference type="EMBL" id="JBHSNP010000002">
    <property type="protein sequence ID" value="MFC5602100.1"/>
    <property type="molecule type" value="Genomic_DNA"/>
</dbReference>
<gene>
    <name evidence="1" type="ORF">ACFPTP_02315</name>
</gene>
<dbReference type="InterPro" id="IPR011009">
    <property type="entry name" value="Kinase-like_dom_sf"/>
</dbReference>
<accession>A0ABW0TVX9</accession>
<reference evidence="2" key="1">
    <citation type="journal article" date="2019" name="Int. J. Syst. Evol. Microbiol.">
        <title>The Global Catalogue of Microorganisms (GCM) 10K type strain sequencing project: providing services to taxonomists for standard genome sequencing and annotation.</title>
        <authorList>
            <consortium name="The Broad Institute Genomics Platform"/>
            <consortium name="The Broad Institute Genome Sequencing Center for Infectious Disease"/>
            <person name="Wu L."/>
            <person name="Ma J."/>
        </authorList>
    </citation>
    <scope>NUCLEOTIDE SEQUENCE [LARGE SCALE GENOMIC DNA]</scope>
    <source>
        <strain evidence="2">KACC 11299</strain>
    </source>
</reference>
<dbReference type="RefSeq" id="WP_381441803.1">
    <property type="nucleotide sequence ID" value="NZ_JBHSNP010000002.1"/>
</dbReference>
<evidence type="ECO:0000313" key="1">
    <source>
        <dbReference type="EMBL" id="MFC5602100.1"/>
    </source>
</evidence>
<comment type="caution">
    <text evidence="1">The sequence shown here is derived from an EMBL/GenBank/DDBJ whole genome shotgun (WGS) entry which is preliminary data.</text>
</comment>
<evidence type="ECO:0000313" key="2">
    <source>
        <dbReference type="Proteomes" id="UP001596071"/>
    </source>
</evidence>
<protein>
    <submittedName>
        <fullName evidence="1">Phosphotransferase enzyme family protein</fullName>
    </submittedName>
</protein>
<organism evidence="1 2">
    <name type="scientific">Sporosarcina koreensis</name>
    <dbReference type="NCBI Taxonomy" id="334735"/>
    <lineage>
        <taxon>Bacteria</taxon>
        <taxon>Bacillati</taxon>
        <taxon>Bacillota</taxon>
        <taxon>Bacilli</taxon>
        <taxon>Bacillales</taxon>
        <taxon>Caryophanaceae</taxon>
        <taxon>Sporosarcina</taxon>
    </lineage>
</organism>
<dbReference type="Proteomes" id="UP001596071">
    <property type="component" value="Unassembled WGS sequence"/>
</dbReference>
<name>A0ABW0TVX9_9BACL</name>
<dbReference type="SUPFAM" id="SSF56112">
    <property type="entry name" value="Protein kinase-like (PK-like)"/>
    <property type="match status" value="1"/>
</dbReference>
<keyword evidence="2" id="KW-1185">Reference proteome</keyword>
<sequence>MINEVIQQYLPDPVTRHEILRDKDRLVAEVEVDGEVYFLKGEKQAVQFIETVIAFTELMIEAGLPFIMPEKTLNGERFARHEDLLFILERKGVGTEVKVLRLEHFKEIGKMLGKQHETSSAMDFRFGVGTSWGMFGGNETEALGDYDENELSYLDLIQSVEETGMYTMELATIKELYQSRRSTLKEAWNLLPLGPVQGDFCPYNLLFQQDKISTVFDYNIAGDEVLINECIGVGIFLAWHHDFEGDEAPEERFDAYIEAYTSERPLSNREMEMIPYLFAIIRAFRYDRVEEGIEKIKQGDGKAFLDKTIMLLRG</sequence>